<evidence type="ECO:0000256" key="3">
    <source>
        <dbReference type="ARBA" id="ARBA00023268"/>
    </source>
</evidence>
<reference evidence="7" key="1">
    <citation type="submission" date="2023-07" db="EMBL/GenBank/DDBJ databases">
        <title>30 novel species of actinomycetes from the DSMZ collection.</title>
        <authorList>
            <person name="Nouioui I."/>
        </authorList>
    </citation>
    <scope>NUCLEOTIDE SEQUENCE [LARGE SCALE GENOMIC DNA]</scope>
    <source>
        <strain evidence="7">DSM 41886</strain>
    </source>
</reference>
<feature type="non-terminal residue" evidence="6">
    <location>
        <position position="76"/>
    </location>
</feature>
<comment type="cofactor">
    <cofactor evidence="1">
        <name>pantetheine 4'-phosphate</name>
        <dbReference type="ChEBI" id="CHEBI:47942"/>
    </cofactor>
</comment>
<evidence type="ECO:0000259" key="5">
    <source>
        <dbReference type="Pfam" id="PF08990"/>
    </source>
</evidence>
<organism evidence="6 7">
    <name type="scientific">Streptomyces johnsoniae</name>
    <dbReference type="NCBI Taxonomy" id="3075532"/>
    <lineage>
        <taxon>Bacteria</taxon>
        <taxon>Bacillati</taxon>
        <taxon>Actinomycetota</taxon>
        <taxon>Actinomycetes</taxon>
        <taxon>Kitasatosporales</taxon>
        <taxon>Streptomycetaceae</taxon>
        <taxon>Streptomyces</taxon>
    </lineage>
</organism>
<name>A0ABU2SI13_9ACTN</name>
<dbReference type="EMBL" id="JAVREV010000042">
    <property type="protein sequence ID" value="MDT0447405.1"/>
    <property type="molecule type" value="Genomic_DNA"/>
</dbReference>
<keyword evidence="3" id="KW-0511">Multifunctional enzyme</keyword>
<comment type="caution">
    <text evidence="6">The sequence shown here is derived from an EMBL/GenBank/DDBJ whole genome shotgun (WGS) entry which is preliminary data.</text>
</comment>
<dbReference type="RefSeq" id="WP_311621513.1">
    <property type="nucleotide sequence ID" value="NZ_JAVREV010000042.1"/>
</dbReference>
<proteinExistence type="predicted"/>
<feature type="domain" description="Beta-ketoacyl synthase-like N-terminal" evidence="4">
    <location>
        <begin position="35"/>
        <end position="76"/>
    </location>
</feature>
<sequence length="76" mass="8384">MTASSEEVVRALRASLKEAELLRQQNRELTAARSEPLAIVGMACRFPGDVRSPEDLWRLVAGGVDAVSDFPEDRGW</sequence>
<dbReference type="InterPro" id="IPR050091">
    <property type="entry name" value="PKS_NRPS_Biosynth_Enz"/>
</dbReference>
<gene>
    <name evidence="6" type="ORF">RM779_33135</name>
</gene>
<evidence type="ECO:0000259" key="4">
    <source>
        <dbReference type="Pfam" id="PF00109"/>
    </source>
</evidence>
<dbReference type="InterPro" id="IPR014030">
    <property type="entry name" value="Ketoacyl_synth_N"/>
</dbReference>
<evidence type="ECO:0000256" key="2">
    <source>
        <dbReference type="ARBA" id="ARBA00022679"/>
    </source>
</evidence>
<feature type="domain" description="Polyketide synthase NorB/C/GfsB-E-like docking" evidence="5">
    <location>
        <begin position="3"/>
        <end position="31"/>
    </location>
</feature>
<evidence type="ECO:0000313" key="7">
    <source>
        <dbReference type="Proteomes" id="UP001183615"/>
    </source>
</evidence>
<dbReference type="PANTHER" id="PTHR43775">
    <property type="entry name" value="FATTY ACID SYNTHASE"/>
    <property type="match status" value="1"/>
</dbReference>
<dbReference type="SUPFAM" id="SSF53901">
    <property type="entry name" value="Thiolase-like"/>
    <property type="match status" value="1"/>
</dbReference>
<protein>
    <submittedName>
        <fullName evidence="6">Beta-ketoacyl synthase N-terminal-like domain-containing protein</fullName>
    </submittedName>
</protein>
<dbReference type="PANTHER" id="PTHR43775:SF51">
    <property type="entry name" value="INACTIVE PHENOLPHTHIOCEROL SYNTHESIS POLYKETIDE SYNTHASE TYPE I PKS1-RELATED"/>
    <property type="match status" value="1"/>
</dbReference>
<dbReference type="InterPro" id="IPR015083">
    <property type="entry name" value="NorB/c/GfsB-D-like_docking"/>
</dbReference>
<keyword evidence="7" id="KW-1185">Reference proteome</keyword>
<dbReference type="Pfam" id="PF08990">
    <property type="entry name" value="Docking"/>
    <property type="match status" value="1"/>
</dbReference>
<dbReference type="Pfam" id="PF00109">
    <property type="entry name" value="ketoacyl-synt"/>
    <property type="match status" value="1"/>
</dbReference>
<keyword evidence="2" id="KW-0808">Transferase</keyword>
<dbReference type="InterPro" id="IPR016039">
    <property type="entry name" value="Thiolase-like"/>
</dbReference>
<evidence type="ECO:0000256" key="1">
    <source>
        <dbReference type="ARBA" id="ARBA00001957"/>
    </source>
</evidence>
<evidence type="ECO:0000313" key="6">
    <source>
        <dbReference type="EMBL" id="MDT0447405.1"/>
    </source>
</evidence>
<dbReference type="Gene3D" id="3.40.47.10">
    <property type="match status" value="1"/>
</dbReference>
<accession>A0ABU2SI13</accession>
<dbReference type="Proteomes" id="UP001183615">
    <property type="component" value="Unassembled WGS sequence"/>
</dbReference>